<comment type="caution">
    <text evidence="6">The sequence shown here is derived from an EMBL/GenBank/DDBJ whole genome shotgun (WGS) entry which is preliminary data.</text>
</comment>
<accession>A0AAV8ULM5</accession>
<keyword evidence="2" id="KW-0378">Hydrolase</keyword>
<keyword evidence="4" id="KW-1133">Transmembrane helix</keyword>
<organism evidence="6 7">
    <name type="scientific">Rhodosorus marinus</name>
    <dbReference type="NCBI Taxonomy" id="101924"/>
    <lineage>
        <taxon>Eukaryota</taxon>
        <taxon>Rhodophyta</taxon>
        <taxon>Stylonematophyceae</taxon>
        <taxon>Stylonematales</taxon>
        <taxon>Stylonemataceae</taxon>
        <taxon>Rhodosorus</taxon>
    </lineage>
</organism>
<feature type="signal peptide" evidence="5">
    <location>
        <begin position="1"/>
        <end position="23"/>
    </location>
</feature>
<dbReference type="Pfam" id="PF00328">
    <property type="entry name" value="His_Phos_2"/>
    <property type="match status" value="1"/>
</dbReference>
<evidence type="ECO:0000256" key="3">
    <source>
        <dbReference type="SAM" id="MobiDB-lite"/>
    </source>
</evidence>
<dbReference type="AlphaFoldDB" id="A0AAV8ULM5"/>
<feature type="compositionally biased region" description="Low complexity" evidence="3">
    <location>
        <begin position="387"/>
        <end position="402"/>
    </location>
</feature>
<dbReference type="InterPro" id="IPR000560">
    <property type="entry name" value="His_Pase_clade-2"/>
</dbReference>
<sequence length="468" mass="50903">MRGRYLFPGFVLVVVLLSELSLANILHVSVVFRHGVRTHLSKNSDPLDGEGEARLLVPEGGDEARRLGTFIRNTYLTTEDDSMKIDQSEPRYTSIRDVKIVSSNLVRTTSTAAGFADGLYPDQAVPVTISALEEDDFLIRAYTKCPNFSDRLNDLYASEEFQNKERETRDFRTAWAPAFSEPTTLENWWNVFDKYNLALNYGSHNGRDVDVPEDVSLDEARNAFPEMQELAEWVELRRYSPDMVVDDVGGRLLGEIVGDIRRALDENQSPHRITAYSSHYPTILSLVSTMSGEMIGHIPNFGEAVIVELHDSGLRLGVYSQASSEIEYISVNEDLCDSDPPVVPCPFGALEQFFDASLLRDAAGACKACGNSEAPVCAPVDALPGATQSPTATATASPTPASEPQCGDGLSATAAGFIGAFVGLAFGGVAVAAVVYIRRRRSERSAVFGLEVGGKDAKDGYVPDVLAT</sequence>
<keyword evidence="4" id="KW-0472">Membrane</keyword>
<dbReference type="EMBL" id="JAMWBK010000010">
    <property type="protein sequence ID" value="KAJ8902018.1"/>
    <property type="molecule type" value="Genomic_DNA"/>
</dbReference>
<dbReference type="Gene3D" id="3.40.50.1240">
    <property type="entry name" value="Phosphoglycerate mutase-like"/>
    <property type="match status" value="1"/>
</dbReference>
<evidence type="ECO:0008006" key="8">
    <source>
        <dbReference type="Google" id="ProtNLM"/>
    </source>
</evidence>
<reference evidence="6 7" key="1">
    <citation type="journal article" date="2023" name="Nat. Commun.">
        <title>Origin of minicircular mitochondrial genomes in red algae.</title>
        <authorList>
            <person name="Lee Y."/>
            <person name="Cho C.H."/>
            <person name="Lee Y.M."/>
            <person name="Park S.I."/>
            <person name="Yang J.H."/>
            <person name="West J.A."/>
            <person name="Bhattacharya D."/>
            <person name="Yoon H.S."/>
        </authorList>
    </citation>
    <scope>NUCLEOTIDE SEQUENCE [LARGE SCALE GENOMIC DNA]</scope>
    <source>
        <strain evidence="6 7">CCMP1338</strain>
        <tissue evidence="6">Whole cell</tissue>
    </source>
</reference>
<evidence type="ECO:0000313" key="7">
    <source>
        <dbReference type="Proteomes" id="UP001157974"/>
    </source>
</evidence>
<dbReference type="GO" id="GO:0016791">
    <property type="term" value="F:phosphatase activity"/>
    <property type="evidence" value="ECO:0007669"/>
    <property type="project" value="TreeGrafter"/>
</dbReference>
<dbReference type="PANTHER" id="PTHR11567:SF110">
    <property type="entry name" value="2-PHOSPHOXYLOSE PHOSPHATASE 1"/>
    <property type="match status" value="1"/>
</dbReference>
<gene>
    <name evidence="6" type="ORF">NDN08_004219</name>
</gene>
<dbReference type="InterPro" id="IPR029033">
    <property type="entry name" value="His_PPase_superfam"/>
</dbReference>
<dbReference type="SUPFAM" id="SSF53254">
    <property type="entry name" value="Phosphoglycerate mutase-like"/>
    <property type="match status" value="1"/>
</dbReference>
<comment type="similarity">
    <text evidence="1">Belongs to the histidine acid phosphatase family.</text>
</comment>
<evidence type="ECO:0000256" key="1">
    <source>
        <dbReference type="ARBA" id="ARBA00005375"/>
    </source>
</evidence>
<dbReference type="Proteomes" id="UP001157974">
    <property type="component" value="Unassembled WGS sequence"/>
</dbReference>
<name>A0AAV8ULM5_9RHOD</name>
<evidence type="ECO:0000256" key="2">
    <source>
        <dbReference type="ARBA" id="ARBA00022801"/>
    </source>
</evidence>
<feature type="chain" id="PRO_5043989842" description="Acid phosphatase" evidence="5">
    <location>
        <begin position="24"/>
        <end position="468"/>
    </location>
</feature>
<feature type="region of interest" description="Disordered" evidence="3">
    <location>
        <begin position="387"/>
        <end position="407"/>
    </location>
</feature>
<dbReference type="InterPro" id="IPR050645">
    <property type="entry name" value="Histidine_acid_phosphatase"/>
</dbReference>
<proteinExistence type="inferred from homology"/>
<evidence type="ECO:0000313" key="6">
    <source>
        <dbReference type="EMBL" id="KAJ8902018.1"/>
    </source>
</evidence>
<protein>
    <recommendedName>
        <fullName evidence="8">Acid phosphatase</fullName>
    </recommendedName>
</protein>
<evidence type="ECO:0000256" key="5">
    <source>
        <dbReference type="SAM" id="SignalP"/>
    </source>
</evidence>
<keyword evidence="5" id="KW-0732">Signal</keyword>
<dbReference type="CDD" id="cd07061">
    <property type="entry name" value="HP_HAP_like"/>
    <property type="match status" value="1"/>
</dbReference>
<feature type="transmembrane region" description="Helical" evidence="4">
    <location>
        <begin position="414"/>
        <end position="437"/>
    </location>
</feature>
<keyword evidence="7" id="KW-1185">Reference proteome</keyword>
<dbReference type="PANTHER" id="PTHR11567">
    <property type="entry name" value="ACID PHOSPHATASE-RELATED"/>
    <property type="match status" value="1"/>
</dbReference>
<evidence type="ECO:0000256" key="4">
    <source>
        <dbReference type="SAM" id="Phobius"/>
    </source>
</evidence>
<keyword evidence="4" id="KW-0812">Transmembrane</keyword>